<gene>
    <name evidence="2" type="primary">Acey_s0087.g2023</name>
    <name evidence="2" type="ORF">Y032_0087g2023</name>
</gene>
<keyword evidence="3" id="KW-1185">Reference proteome</keyword>
<protein>
    <submittedName>
        <fullName evidence="2">Uncharacterized protein</fullName>
    </submittedName>
</protein>
<name>A0A016TPU0_9BILA</name>
<proteinExistence type="predicted"/>
<organism evidence="2 3">
    <name type="scientific">Ancylostoma ceylanicum</name>
    <dbReference type="NCBI Taxonomy" id="53326"/>
    <lineage>
        <taxon>Eukaryota</taxon>
        <taxon>Metazoa</taxon>
        <taxon>Ecdysozoa</taxon>
        <taxon>Nematoda</taxon>
        <taxon>Chromadorea</taxon>
        <taxon>Rhabditida</taxon>
        <taxon>Rhabditina</taxon>
        <taxon>Rhabditomorpha</taxon>
        <taxon>Strongyloidea</taxon>
        <taxon>Ancylostomatidae</taxon>
        <taxon>Ancylostomatinae</taxon>
        <taxon>Ancylostoma</taxon>
    </lineage>
</organism>
<sequence>MREHRSSYLCGQSHSHYLFVKKSTFNKVNMFKRAFKKLLSRRRKKKEEREREERQAAKEEKQEEEKQEDGSSASASADEARTSVEFLKVKQ</sequence>
<feature type="region of interest" description="Disordered" evidence="1">
    <location>
        <begin position="39"/>
        <end position="91"/>
    </location>
</feature>
<comment type="caution">
    <text evidence="2">The sequence shown here is derived from an EMBL/GenBank/DDBJ whole genome shotgun (WGS) entry which is preliminary data.</text>
</comment>
<dbReference type="EMBL" id="JARK01001423">
    <property type="protein sequence ID" value="EYC04463.1"/>
    <property type="molecule type" value="Genomic_DNA"/>
</dbReference>
<evidence type="ECO:0000313" key="3">
    <source>
        <dbReference type="Proteomes" id="UP000024635"/>
    </source>
</evidence>
<evidence type="ECO:0000313" key="2">
    <source>
        <dbReference type="EMBL" id="EYC04463.1"/>
    </source>
</evidence>
<reference evidence="3" key="1">
    <citation type="journal article" date="2015" name="Nat. Genet.">
        <title>The genome and transcriptome of the zoonotic hookworm Ancylostoma ceylanicum identify infection-specific gene families.</title>
        <authorList>
            <person name="Schwarz E.M."/>
            <person name="Hu Y."/>
            <person name="Antoshechkin I."/>
            <person name="Miller M.M."/>
            <person name="Sternberg P.W."/>
            <person name="Aroian R.V."/>
        </authorList>
    </citation>
    <scope>NUCLEOTIDE SEQUENCE</scope>
    <source>
        <strain evidence="3">HY135</strain>
    </source>
</reference>
<accession>A0A016TPU0</accession>
<dbReference type="Proteomes" id="UP000024635">
    <property type="component" value="Unassembled WGS sequence"/>
</dbReference>
<dbReference type="AlphaFoldDB" id="A0A016TPU0"/>
<feature type="compositionally biased region" description="Basic and acidic residues" evidence="1">
    <location>
        <begin position="47"/>
        <end position="64"/>
    </location>
</feature>
<evidence type="ECO:0000256" key="1">
    <source>
        <dbReference type="SAM" id="MobiDB-lite"/>
    </source>
</evidence>